<feature type="region of interest" description="Disordered" evidence="5">
    <location>
        <begin position="39"/>
        <end position="77"/>
    </location>
</feature>
<keyword evidence="4" id="KW-0238">DNA-binding</keyword>
<evidence type="ECO:0000313" key="8">
    <source>
        <dbReference type="Proteomes" id="UP000570595"/>
    </source>
</evidence>
<dbReference type="AlphaFoldDB" id="A0A7J6LTS0"/>
<dbReference type="Pfam" id="PF03630">
    <property type="entry name" value="Fumble"/>
    <property type="match status" value="1"/>
</dbReference>
<dbReference type="PROSITE" id="PS50118">
    <property type="entry name" value="HMG_BOX_2"/>
    <property type="match status" value="1"/>
</dbReference>
<name>A0A7J6LTS0_PEROL</name>
<dbReference type="InterPro" id="IPR004567">
    <property type="entry name" value="Type_II_PanK"/>
</dbReference>
<evidence type="ECO:0000256" key="1">
    <source>
        <dbReference type="ARBA" id="ARBA00022741"/>
    </source>
</evidence>
<dbReference type="Proteomes" id="UP000570595">
    <property type="component" value="Unassembled WGS sequence"/>
</dbReference>
<dbReference type="GO" id="GO:0005634">
    <property type="term" value="C:nucleus"/>
    <property type="evidence" value="ECO:0007669"/>
    <property type="project" value="UniProtKB-UniRule"/>
</dbReference>
<dbReference type="GO" id="GO:0015937">
    <property type="term" value="P:coenzyme A biosynthetic process"/>
    <property type="evidence" value="ECO:0007669"/>
    <property type="project" value="UniProtKB-KW"/>
</dbReference>
<keyword evidence="3" id="KW-0173">Coenzyme A biosynthesis</keyword>
<dbReference type="GO" id="GO:0005524">
    <property type="term" value="F:ATP binding"/>
    <property type="evidence" value="ECO:0007669"/>
    <property type="project" value="UniProtKB-KW"/>
</dbReference>
<evidence type="ECO:0000256" key="2">
    <source>
        <dbReference type="ARBA" id="ARBA00022840"/>
    </source>
</evidence>
<dbReference type="Gene3D" id="3.30.420.510">
    <property type="match status" value="1"/>
</dbReference>
<evidence type="ECO:0000256" key="3">
    <source>
        <dbReference type="ARBA" id="ARBA00022993"/>
    </source>
</evidence>
<feature type="region of interest" description="Disordered" evidence="5">
    <location>
        <begin position="588"/>
        <end position="619"/>
    </location>
</feature>
<keyword evidence="7" id="KW-0418">Kinase</keyword>
<keyword evidence="2" id="KW-0067">ATP-binding</keyword>
<dbReference type="OrthoDB" id="498611at2759"/>
<proteinExistence type="predicted"/>
<dbReference type="Gene3D" id="1.10.30.10">
    <property type="entry name" value="High mobility group box domain"/>
    <property type="match status" value="1"/>
</dbReference>
<evidence type="ECO:0000256" key="4">
    <source>
        <dbReference type="PROSITE-ProRule" id="PRU00267"/>
    </source>
</evidence>
<feature type="compositionally biased region" description="Polar residues" evidence="5">
    <location>
        <begin position="591"/>
        <end position="612"/>
    </location>
</feature>
<dbReference type="InterPro" id="IPR036910">
    <property type="entry name" value="HMG_box_dom_sf"/>
</dbReference>
<evidence type="ECO:0000313" key="7">
    <source>
        <dbReference type="EMBL" id="KAF4662712.1"/>
    </source>
</evidence>
<gene>
    <name evidence="7" type="primary">PANK1</name>
    <name evidence="7" type="ORF">FOZ61_002271</name>
</gene>
<evidence type="ECO:0000256" key="5">
    <source>
        <dbReference type="SAM" id="MobiDB-lite"/>
    </source>
</evidence>
<protein>
    <submittedName>
        <fullName evidence="7">Pantothenate kinase 1</fullName>
    </submittedName>
</protein>
<comment type="caution">
    <text evidence="7">The sequence shown here is derived from an EMBL/GenBank/DDBJ whole genome shotgun (WGS) entry which is preliminary data.</text>
</comment>
<organism evidence="7 8">
    <name type="scientific">Perkinsus olseni</name>
    <name type="common">Perkinsus atlanticus</name>
    <dbReference type="NCBI Taxonomy" id="32597"/>
    <lineage>
        <taxon>Eukaryota</taxon>
        <taxon>Sar</taxon>
        <taxon>Alveolata</taxon>
        <taxon>Perkinsozoa</taxon>
        <taxon>Perkinsea</taxon>
        <taxon>Perkinsida</taxon>
        <taxon>Perkinsidae</taxon>
        <taxon>Perkinsus</taxon>
    </lineage>
</organism>
<feature type="domain" description="HMG box" evidence="6">
    <location>
        <begin position="631"/>
        <end position="701"/>
    </location>
</feature>
<dbReference type="PANTHER" id="PTHR12280">
    <property type="entry name" value="PANTOTHENATE KINASE"/>
    <property type="match status" value="1"/>
</dbReference>
<feature type="compositionally biased region" description="Low complexity" evidence="5">
    <location>
        <begin position="63"/>
        <end position="75"/>
    </location>
</feature>
<keyword evidence="1" id="KW-0547">Nucleotide-binding</keyword>
<dbReference type="CDD" id="cd24086">
    <property type="entry name" value="ASKHA_NBD_PanK-II_euk"/>
    <property type="match status" value="1"/>
</dbReference>
<feature type="DNA-binding region" description="HMG box" evidence="4">
    <location>
        <begin position="631"/>
        <end position="701"/>
    </location>
</feature>
<dbReference type="GO" id="GO:0003677">
    <property type="term" value="F:DNA binding"/>
    <property type="evidence" value="ECO:0007669"/>
    <property type="project" value="UniProtKB-UniRule"/>
</dbReference>
<dbReference type="InterPro" id="IPR009071">
    <property type="entry name" value="HMG_box_dom"/>
</dbReference>
<accession>A0A7J6LTS0</accession>
<dbReference type="CDD" id="cd00084">
    <property type="entry name" value="HMG-box_SF"/>
    <property type="match status" value="1"/>
</dbReference>
<dbReference type="PANTHER" id="PTHR12280:SF20">
    <property type="entry name" value="4'-PHOSPHOPANTETHEINE PHOSPHATASE"/>
    <property type="match status" value="1"/>
</dbReference>
<dbReference type="Pfam" id="PF00505">
    <property type="entry name" value="HMG_box"/>
    <property type="match status" value="1"/>
</dbReference>
<keyword evidence="7" id="KW-0808">Transferase</keyword>
<dbReference type="SUPFAM" id="SSF47095">
    <property type="entry name" value="HMG-box"/>
    <property type="match status" value="1"/>
</dbReference>
<dbReference type="Gene3D" id="3.30.420.40">
    <property type="match status" value="1"/>
</dbReference>
<sequence length="723" mass="78568">MGNLVGVDLGGNIGKIAVRVRASDTDDCPIPTDLSFLAGRRRSHRHASAGSSDESPAESPADSTESQASSLASSEWNEGMEDWTIRSTDDASEIRFVDFDLNDTQQFLSTEVGQYLLSLQRKSKGNSFAGVGSGVWRLQDSIERSLGARCERHRESACVLAGINYVLRHVPQECFYFPNIGKDSGVNLAGSLPSNPELVEGMEFVKSEKFQSIFPFLMVSMKSGTSFYRVDSPISMYRVGGSPIGGATVMGMARHMLPAKCSRTPADILRCGKTCDFSPLDLLVSDIYGGDYPSIGLKGNTVASSFGKANNKEQREHVKSSEIARSLMNLMSMNTGQLAYLHASLYGIDNVVFVGYLLDTHLLQVFSSIQSSFNFWTGGRMKALYFRHAHYLGALGALLKRESTLATMTPGRELIPCDTVTLEQSLLDERLTNLNVSVNTASKIRKNTVQPWEIDGDDDDEDEWTPRPAAAAAAAATLTIEDFSSVEHSQPTIGRLLQDMSQQDSTRAGISQMFASVPDHHLFEMVVAILHARPQLRLDSVPPPQFIAQLAGLPRAPPPALGPGDAVVGGKRMSINALYGRPAKRLKRMNGASSQPSHPESTPPLVSSQATTAPPAPHKDLLSEINTLTTPQRPCSAYLAFARVQLHNARKLNPSRPIEASAFGVIAARQWLAMTDDQRAPYIEAFDAKMEEYRMLKAASMMMTGMADTTTCSSSSGSSSKPL</sequence>
<keyword evidence="4" id="KW-0539">Nucleus</keyword>
<dbReference type="GO" id="GO:0004594">
    <property type="term" value="F:pantothenate kinase activity"/>
    <property type="evidence" value="ECO:0007669"/>
    <property type="project" value="TreeGrafter"/>
</dbReference>
<dbReference type="InterPro" id="IPR043129">
    <property type="entry name" value="ATPase_NBD"/>
</dbReference>
<dbReference type="GO" id="GO:0005829">
    <property type="term" value="C:cytosol"/>
    <property type="evidence" value="ECO:0007669"/>
    <property type="project" value="TreeGrafter"/>
</dbReference>
<reference evidence="7 8" key="1">
    <citation type="submission" date="2020-04" db="EMBL/GenBank/DDBJ databases">
        <title>Perkinsus olseni comparative genomics.</title>
        <authorList>
            <person name="Bogema D.R."/>
        </authorList>
    </citation>
    <scope>NUCLEOTIDE SEQUENCE [LARGE SCALE GENOMIC DNA]</scope>
    <source>
        <strain evidence="7">ATCC PRA-179</strain>
    </source>
</reference>
<evidence type="ECO:0000259" key="6">
    <source>
        <dbReference type="PROSITE" id="PS50118"/>
    </source>
</evidence>
<dbReference type="EMBL" id="JABAHT010000161">
    <property type="protein sequence ID" value="KAF4662712.1"/>
    <property type="molecule type" value="Genomic_DNA"/>
</dbReference>
<dbReference type="SUPFAM" id="SSF53067">
    <property type="entry name" value="Actin-like ATPase domain"/>
    <property type="match status" value="1"/>
</dbReference>